<evidence type="ECO:0000256" key="5">
    <source>
        <dbReference type="ARBA" id="ARBA00023235"/>
    </source>
</evidence>
<dbReference type="GO" id="GO:0009252">
    <property type="term" value="P:peptidoglycan biosynthetic process"/>
    <property type="evidence" value="ECO:0007669"/>
    <property type="project" value="TreeGrafter"/>
</dbReference>
<evidence type="ECO:0000256" key="8">
    <source>
        <dbReference type="RuleBase" id="RU004327"/>
    </source>
</evidence>
<evidence type="ECO:0000259" key="10">
    <source>
        <dbReference type="Pfam" id="PF02878"/>
    </source>
</evidence>
<organism evidence="13 14">
    <name type="scientific">Anoxybacter fermentans</name>
    <dbReference type="NCBI Taxonomy" id="1323375"/>
    <lineage>
        <taxon>Bacteria</taxon>
        <taxon>Bacillati</taxon>
        <taxon>Bacillota</taxon>
        <taxon>Clostridia</taxon>
        <taxon>Halanaerobiales</taxon>
        <taxon>Anoxybacter</taxon>
    </lineage>
</organism>
<feature type="domain" description="Alpha-D-phosphohexomutase alpha/beta/alpha" evidence="12">
    <location>
        <begin position="259"/>
        <end position="367"/>
    </location>
</feature>
<protein>
    <recommendedName>
        <fullName evidence="6 8">Phosphoglucosamine mutase</fullName>
        <ecNumber evidence="6 8">5.4.2.10</ecNumber>
    </recommendedName>
</protein>
<feature type="domain" description="Alpha-D-phosphohexomutase C-terminal" evidence="9">
    <location>
        <begin position="377"/>
        <end position="437"/>
    </location>
</feature>
<dbReference type="InterPro" id="IPR016055">
    <property type="entry name" value="A-D-PHexomutase_a/b/a-I/II/III"/>
</dbReference>
<evidence type="ECO:0000259" key="11">
    <source>
        <dbReference type="Pfam" id="PF02879"/>
    </source>
</evidence>
<dbReference type="KEGG" id="aft:BBF96_00115"/>
<gene>
    <name evidence="6" type="primary">glmM</name>
    <name evidence="13" type="ORF">BBF96_00115</name>
</gene>
<evidence type="ECO:0000256" key="4">
    <source>
        <dbReference type="ARBA" id="ARBA00022842"/>
    </source>
</evidence>
<dbReference type="Pfam" id="PF02879">
    <property type="entry name" value="PGM_PMM_II"/>
    <property type="match status" value="1"/>
</dbReference>
<keyword evidence="5 6" id="KW-0413">Isomerase</keyword>
<dbReference type="NCBIfam" id="NF008139">
    <property type="entry name" value="PRK10887.1"/>
    <property type="match status" value="1"/>
</dbReference>
<dbReference type="CDD" id="cd05802">
    <property type="entry name" value="GlmM"/>
    <property type="match status" value="1"/>
</dbReference>
<evidence type="ECO:0000259" key="9">
    <source>
        <dbReference type="Pfam" id="PF00408"/>
    </source>
</evidence>
<dbReference type="GO" id="GO:0006048">
    <property type="term" value="P:UDP-N-acetylglucosamine biosynthetic process"/>
    <property type="evidence" value="ECO:0007669"/>
    <property type="project" value="TreeGrafter"/>
</dbReference>
<dbReference type="InterPro" id="IPR016066">
    <property type="entry name" value="A-D-PHexomutase_CS"/>
</dbReference>
<dbReference type="Pfam" id="PF00408">
    <property type="entry name" value="PGM_PMM_IV"/>
    <property type="match status" value="1"/>
</dbReference>
<evidence type="ECO:0000259" key="12">
    <source>
        <dbReference type="Pfam" id="PF02880"/>
    </source>
</evidence>
<keyword evidence="2 6" id="KW-0597">Phosphoprotein</keyword>
<evidence type="ECO:0000313" key="13">
    <source>
        <dbReference type="EMBL" id="AZR71949.1"/>
    </source>
</evidence>
<dbReference type="PROSITE" id="PS00710">
    <property type="entry name" value="PGM_PMM"/>
    <property type="match status" value="1"/>
</dbReference>
<dbReference type="SUPFAM" id="SSF53738">
    <property type="entry name" value="Phosphoglucomutase, first 3 domains"/>
    <property type="match status" value="3"/>
</dbReference>
<dbReference type="Gene3D" id="3.40.120.10">
    <property type="entry name" value="Alpha-D-Glucose-1,6-Bisphosphate, subunit A, domain 3"/>
    <property type="match status" value="3"/>
</dbReference>
<feature type="active site" description="Phosphoserine intermediate" evidence="6">
    <location>
        <position position="102"/>
    </location>
</feature>
<dbReference type="NCBIfam" id="TIGR01455">
    <property type="entry name" value="glmM"/>
    <property type="match status" value="1"/>
</dbReference>
<keyword evidence="14" id="KW-1185">Reference proteome</keyword>
<dbReference type="Pfam" id="PF02880">
    <property type="entry name" value="PGM_PMM_III"/>
    <property type="match status" value="1"/>
</dbReference>
<dbReference type="InterPro" id="IPR050060">
    <property type="entry name" value="Phosphoglucosamine_mutase"/>
</dbReference>
<evidence type="ECO:0000256" key="1">
    <source>
        <dbReference type="ARBA" id="ARBA00010231"/>
    </source>
</evidence>
<dbReference type="OrthoDB" id="9806956at2"/>
<proteinExistence type="inferred from homology"/>
<feature type="binding site" evidence="6">
    <location>
        <position position="246"/>
    </location>
    <ligand>
        <name>Mg(2+)</name>
        <dbReference type="ChEBI" id="CHEBI:18420"/>
    </ligand>
</feature>
<dbReference type="Pfam" id="PF02878">
    <property type="entry name" value="PGM_PMM_I"/>
    <property type="match status" value="1"/>
</dbReference>
<dbReference type="GO" id="GO:0000287">
    <property type="term" value="F:magnesium ion binding"/>
    <property type="evidence" value="ECO:0007669"/>
    <property type="project" value="UniProtKB-UniRule"/>
</dbReference>
<dbReference type="Gene3D" id="3.30.310.50">
    <property type="entry name" value="Alpha-D-phosphohexomutase, C-terminal domain"/>
    <property type="match status" value="1"/>
</dbReference>
<dbReference type="InterPro" id="IPR036900">
    <property type="entry name" value="A-D-PHexomutase_C_sf"/>
</dbReference>
<accession>A0A3Q9HNI2</accession>
<evidence type="ECO:0000313" key="14">
    <source>
        <dbReference type="Proteomes" id="UP000267250"/>
    </source>
</evidence>
<feature type="modified residue" description="Phosphoserine" evidence="6">
    <location>
        <position position="102"/>
    </location>
</feature>
<reference evidence="13 14" key="1">
    <citation type="submission" date="2016-07" db="EMBL/GenBank/DDBJ databases">
        <title>Genome and transcriptome analysis of iron-reducing fermentative bacteria Anoxybacter fermentans.</title>
        <authorList>
            <person name="Zeng X."/>
            <person name="Shao Z."/>
        </authorList>
    </citation>
    <scope>NUCLEOTIDE SEQUENCE [LARGE SCALE GENOMIC DNA]</scope>
    <source>
        <strain evidence="13 14">DY22613</strain>
    </source>
</reference>
<feature type="domain" description="Alpha-D-phosphohexomutase alpha/beta/alpha" evidence="10">
    <location>
        <begin position="3"/>
        <end position="135"/>
    </location>
</feature>
<dbReference type="PANTHER" id="PTHR42946">
    <property type="entry name" value="PHOSPHOHEXOSE MUTASE"/>
    <property type="match status" value="1"/>
</dbReference>
<dbReference type="FunFam" id="3.40.120.10:FF:000001">
    <property type="entry name" value="Phosphoglucosamine mutase"/>
    <property type="match status" value="1"/>
</dbReference>
<dbReference type="GO" id="GO:0005829">
    <property type="term" value="C:cytosol"/>
    <property type="evidence" value="ECO:0007669"/>
    <property type="project" value="TreeGrafter"/>
</dbReference>
<dbReference type="AlphaFoldDB" id="A0A3Q9HNI2"/>
<comment type="similarity">
    <text evidence="1 6 7">Belongs to the phosphohexose mutase family.</text>
</comment>
<evidence type="ECO:0000256" key="6">
    <source>
        <dbReference type="HAMAP-Rule" id="MF_01554"/>
    </source>
</evidence>
<evidence type="ECO:0000256" key="2">
    <source>
        <dbReference type="ARBA" id="ARBA00022553"/>
    </source>
</evidence>
<dbReference type="GO" id="GO:0008966">
    <property type="term" value="F:phosphoglucosamine mutase activity"/>
    <property type="evidence" value="ECO:0007669"/>
    <property type="project" value="UniProtKB-UniRule"/>
</dbReference>
<comment type="catalytic activity">
    <reaction evidence="6 8">
        <text>alpha-D-glucosamine 1-phosphate = D-glucosamine 6-phosphate</text>
        <dbReference type="Rhea" id="RHEA:23424"/>
        <dbReference type="ChEBI" id="CHEBI:58516"/>
        <dbReference type="ChEBI" id="CHEBI:58725"/>
        <dbReference type="EC" id="5.4.2.10"/>
    </reaction>
</comment>
<dbReference type="GO" id="GO:0005975">
    <property type="term" value="P:carbohydrate metabolic process"/>
    <property type="evidence" value="ECO:0007669"/>
    <property type="project" value="InterPro"/>
</dbReference>
<feature type="binding site" evidence="6">
    <location>
        <position position="242"/>
    </location>
    <ligand>
        <name>Mg(2+)</name>
        <dbReference type="ChEBI" id="CHEBI:18420"/>
    </ligand>
</feature>
<evidence type="ECO:0000256" key="7">
    <source>
        <dbReference type="RuleBase" id="RU004326"/>
    </source>
</evidence>
<dbReference type="Proteomes" id="UP000267250">
    <property type="component" value="Chromosome"/>
</dbReference>
<dbReference type="InterPro" id="IPR005846">
    <property type="entry name" value="A-D-PHexomutase_a/b/a-III"/>
</dbReference>
<dbReference type="HAMAP" id="MF_01554_B">
    <property type="entry name" value="GlmM_B"/>
    <property type="match status" value="1"/>
</dbReference>
<dbReference type="EMBL" id="CP016379">
    <property type="protein sequence ID" value="AZR71949.1"/>
    <property type="molecule type" value="Genomic_DNA"/>
</dbReference>
<name>A0A3Q9HNI2_9FIRM</name>
<comment type="function">
    <text evidence="6 8">Catalyzes the conversion of glucosamine-6-phosphate to glucosamine-1-phosphate.</text>
</comment>
<feature type="binding site" evidence="6">
    <location>
        <position position="244"/>
    </location>
    <ligand>
        <name>Mg(2+)</name>
        <dbReference type="ChEBI" id="CHEBI:18420"/>
    </ligand>
</feature>
<feature type="domain" description="Alpha-D-phosphohexomutase alpha/beta/alpha" evidence="11">
    <location>
        <begin position="160"/>
        <end position="255"/>
    </location>
</feature>
<dbReference type="EC" id="5.4.2.10" evidence="6 8"/>
<dbReference type="InterPro" id="IPR005841">
    <property type="entry name" value="Alpha-D-phosphohexomutase_SF"/>
</dbReference>
<dbReference type="InterPro" id="IPR005843">
    <property type="entry name" value="A-D-PHexomutase_C"/>
</dbReference>
<dbReference type="InterPro" id="IPR005845">
    <property type="entry name" value="A-D-PHexomutase_a/b/a-II"/>
</dbReference>
<evidence type="ECO:0000256" key="3">
    <source>
        <dbReference type="ARBA" id="ARBA00022723"/>
    </source>
</evidence>
<dbReference type="RefSeq" id="WP_127015279.1">
    <property type="nucleotide sequence ID" value="NZ_CP016379.1"/>
</dbReference>
<dbReference type="FunFam" id="3.40.120.10:FF:000003">
    <property type="entry name" value="Phosphoglucosamine mutase"/>
    <property type="match status" value="1"/>
</dbReference>
<dbReference type="GO" id="GO:0004615">
    <property type="term" value="F:phosphomannomutase activity"/>
    <property type="evidence" value="ECO:0007669"/>
    <property type="project" value="TreeGrafter"/>
</dbReference>
<dbReference type="PRINTS" id="PR00509">
    <property type="entry name" value="PGMPMM"/>
</dbReference>
<comment type="cofactor">
    <cofactor evidence="6">
        <name>Mg(2+)</name>
        <dbReference type="ChEBI" id="CHEBI:18420"/>
    </cofactor>
    <text evidence="6">Binds 1 Mg(2+) ion per subunit.</text>
</comment>
<comment type="PTM">
    <text evidence="6">Activated by phosphorylation.</text>
</comment>
<dbReference type="PANTHER" id="PTHR42946:SF1">
    <property type="entry name" value="PHOSPHOGLUCOMUTASE (ALPHA-D-GLUCOSE-1,6-BISPHOSPHATE-DEPENDENT)"/>
    <property type="match status" value="1"/>
</dbReference>
<dbReference type="InterPro" id="IPR005844">
    <property type="entry name" value="A-D-PHexomutase_a/b/a-I"/>
</dbReference>
<sequence>MGKLFGTDGVRGKVNEKLTPELAYQLGRAGAYYFLKNSENPYRKIIIGRDTRISGPMLEAALIAGVTSIGVDAIILGVVPTPTVAFLAQYLEVDGGIMISASHNPYYDNGIKFFDSQGFKLMDEMEEEIERLVEAGVEKLPYAVENQVGRVGQLDDPLQPYIDHLKNTINGDLSGLKIVLDCANGAAFEAAPRLFKELGAEVIPIFAEPDGVNINDNCGSTHPEELKKQVLAHGADLGIAHDGDADRMIAVDEKGRVVNGDAVMAICGLDMMKKGKLNHNTVVVTVYSNLGLKELLEEHGGTISQTKNGDRYVLERMLDKGYNLGGEQSGHIIFLDYATTGDGLLSAVQLLSVLKESGKKLSELADQLKPWPQLIDKVKVKRKEEFKTNEVIQAVIKDTEERLKAGGGRLLVRPSGTEPVIRIMLEGKDLAQLEAELEPIKEVIDRELN</sequence>
<keyword evidence="4 6" id="KW-0460">Magnesium</keyword>
<feature type="binding site" description="via phosphate group" evidence="6">
    <location>
        <position position="102"/>
    </location>
    <ligand>
        <name>Mg(2+)</name>
        <dbReference type="ChEBI" id="CHEBI:18420"/>
    </ligand>
</feature>
<dbReference type="SUPFAM" id="SSF55957">
    <property type="entry name" value="Phosphoglucomutase, C-terminal domain"/>
    <property type="match status" value="1"/>
</dbReference>
<dbReference type="InterPro" id="IPR006352">
    <property type="entry name" value="GlmM_bact"/>
</dbReference>
<keyword evidence="3 6" id="KW-0479">Metal-binding</keyword>